<proteinExistence type="predicted"/>
<reference evidence="2" key="1">
    <citation type="journal article" date="2023" name="Insect Mol. Biol.">
        <title>Genome sequencing provides insights into the evolution of gene families encoding plant cell wall-degrading enzymes in longhorned beetles.</title>
        <authorList>
            <person name="Shin N.R."/>
            <person name="Okamura Y."/>
            <person name="Kirsch R."/>
            <person name="Pauchet Y."/>
        </authorList>
    </citation>
    <scope>NUCLEOTIDE SEQUENCE</scope>
    <source>
        <strain evidence="2">AMC_N1</strain>
    </source>
</reference>
<sequence length="129" mass="14826">MDSRTVYSPLMRHLTTIRVKNDPDCKRCGEQEETFHILFECPALAAIRYSNFGSITIEPKEKNCDNETTQNNNLEQSHEENKENVHLNPICVLTSNDIQTSPIIEPIDLSSDQERNDVTLEEKKASSYR</sequence>
<protein>
    <recommendedName>
        <fullName evidence="4">Reverse transcriptase zinc-binding domain-containing protein</fullName>
    </recommendedName>
</protein>
<comment type="caution">
    <text evidence="2">The sequence shown here is derived from an EMBL/GenBank/DDBJ whole genome shotgun (WGS) entry which is preliminary data.</text>
</comment>
<feature type="region of interest" description="Disordered" evidence="1">
    <location>
        <begin position="62"/>
        <end position="82"/>
    </location>
</feature>
<keyword evidence="3" id="KW-1185">Reference proteome</keyword>
<evidence type="ECO:0000313" key="3">
    <source>
        <dbReference type="Proteomes" id="UP001162162"/>
    </source>
</evidence>
<feature type="compositionally biased region" description="Polar residues" evidence="1">
    <location>
        <begin position="66"/>
        <end position="75"/>
    </location>
</feature>
<evidence type="ECO:0008006" key="4">
    <source>
        <dbReference type="Google" id="ProtNLM"/>
    </source>
</evidence>
<name>A0AAV8XRN7_9CUCU</name>
<gene>
    <name evidence="2" type="ORF">NQ318_023302</name>
</gene>
<feature type="compositionally biased region" description="Basic and acidic residues" evidence="1">
    <location>
        <begin position="112"/>
        <end position="129"/>
    </location>
</feature>
<dbReference type="AlphaFoldDB" id="A0AAV8XRN7"/>
<dbReference type="Proteomes" id="UP001162162">
    <property type="component" value="Unassembled WGS sequence"/>
</dbReference>
<accession>A0AAV8XRN7</accession>
<dbReference type="EMBL" id="JAPWTK010000357">
    <property type="protein sequence ID" value="KAJ8941706.1"/>
    <property type="molecule type" value="Genomic_DNA"/>
</dbReference>
<evidence type="ECO:0000256" key="1">
    <source>
        <dbReference type="SAM" id="MobiDB-lite"/>
    </source>
</evidence>
<feature type="region of interest" description="Disordered" evidence="1">
    <location>
        <begin position="104"/>
        <end position="129"/>
    </location>
</feature>
<evidence type="ECO:0000313" key="2">
    <source>
        <dbReference type="EMBL" id="KAJ8941706.1"/>
    </source>
</evidence>
<organism evidence="2 3">
    <name type="scientific">Aromia moschata</name>
    <dbReference type="NCBI Taxonomy" id="1265417"/>
    <lineage>
        <taxon>Eukaryota</taxon>
        <taxon>Metazoa</taxon>
        <taxon>Ecdysozoa</taxon>
        <taxon>Arthropoda</taxon>
        <taxon>Hexapoda</taxon>
        <taxon>Insecta</taxon>
        <taxon>Pterygota</taxon>
        <taxon>Neoptera</taxon>
        <taxon>Endopterygota</taxon>
        <taxon>Coleoptera</taxon>
        <taxon>Polyphaga</taxon>
        <taxon>Cucujiformia</taxon>
        <taxon>Chrysomeloidea</taxon>
        <taxon>Cerambycidae</taxon>
        <taxon>Cerambycinae</taxon>
        <taxon>Callichromatini</taxon>
        <taxon>Aromia</taxon>
    </lineage>
</organism>